<feature type="transmembrane region" description="Helical" evidence="1">
    <location>
        <begin position="205"/>
        <end position="226"/>
    </location>
</feature>
<feature type="transmembrane region" description="Helical" evidence="1">
    <location>
        <begin position="151"/>
        <end position="176"/>
    </location>
</feature>
<dbReference type="RefSeq" id="WP_212943849.1">
    <property type="nucleotide sequence ID" value="NZ_BORR01000030.1"/>
</dbReference>
<reference evidence="2 3" key="1">
    <citation type="submission" date="2021-03" db="EMBL/GenBank/DDBJ databases">
        <title>Antimicrobial resistance genes in bacteria isolated from Japanese honey, and their potential for conferring macrolide and lincosamide resistance in the American foulbrood pathogen Paenibacillus larvae.</title>
        <authorList>
            <person name="Okamoto M."/>
            <person name="Kumagai M."/>
            <person name="Kanamori H."/>
            <person name="Takamatsu D."/>
        </authorList>
    </citation>
    <scope>NUCLEOTIDE SEQUENCE [LARGE SCALE GENOMIC DNA]</scope>
    <source>
        <strain evidence="2 3">J41TS12</strain>
    </source>
</reference>
<comment type="caution">
    <text evidence="2">The sequence shown here is derived from an EMBL/GenBank/DDBJ whole genome shotgun (WGS) entry which is preliminary data.</text>
</comment>
<dbReference type="Proteomes" id="UP000681162">
    <property type="component" value="Unassembled WGS sequence"/>
</dbReference>
<dbReference type="PANTHER" id="PTHR36833">
    <property type="entry name" value="SLR0610 PROTEIN-RELATED"/>
    <property type="match status" value="1"/>
</dbReference>
<name>A0A920CH35_9BACL</name>
<gene>
    <name evidence="2" type="ORF">J41TS12_48470</name>
</gene>
<keyword evidence="1" id="KW-1133">Transmembrane helix</keyword>
<proteinExistence type="predicted"/>
<dbReference type="Pfam" id="PF06182">
    <property type="entry name" value="ABC2_membrane_6"/>
    <property type="match status" value="1"/>
</dbReference>
<keyword evidence="3" id="KW-1185">Reference proteome</keyword>
<dbReference type="PANTHER" id="PTHR36833:SF1">
    <property type="entry name" value="INTEGRAL MEMBRANE TRANSPORT PROTEIN"/>
    <property type="match status" value="1"/>
</dbReference>
<dbReference type="EMBL" id="BORR01000030">
    <property type="protein sequence ID" value="GIO39986.1"/>
    <property type="molecule type" value="Genomic_DNA"/>
</dbReference>
<dbReference type="InterPro" id="IPR010390">
    <property type="entry name" value="ABC-2_transporter-like"/>
</dbReference>
<protein>
    <submittedName>
        <fullName evidence="2">Multidrug ABC transporter permease</fullName>
    </submittedName>
</protein>
<feature type="transmembrane region" description="Helical" evidence="1">
    <location>
        <begin position="232"/>
        <end position="255"/>
    </location>
</feature>
<keyword evidence="1" id="KW-0812">Transmembrane</keyword>
<feature type="transmembrane region" description="Helical" evidence="1">
    <location>
        <begin position="29"/>
        <end position="52"/>
    </location>
</feature>
<organism evidence="2 3">
    <name type="scientific">Paenibacillus antibioticophila</name>
    <dbReference type="NCBI Taxonomy" id="1274374"/>
    <lineage>
        <taxon>Bacteria</taxon>
        <taxon>Bacillati</taxon>
        <taxon>Bacillota</taxon>
        <taxon>Bacilli</taxon>
        <taxon>Bacillales</taxon>
        <taxon>Paenibacillaceae</taxon>
        <taxon>Paenibacillus</taxon>
    </lineage>
</organism>
<accession>A0A920CH35</accession>
<feature type="transmembrane region" description="Helical" evidence="1">
    <location>
        <begin position="119"/>
        <end position="139"/>
    </location>
</feature>
<evidence type="ECO:0000313" key="3">
    <source>
        <dbReference type="Proteomes" id="UP000681162"/>
    </source>
</evidence>
<sequence length="267" mass="29954">MNSFQTWMHMYLLLIRTTVRSRMQYKFNFVIGSFLAAFIQISEFLMVAIVLARFGGIRGWSIHEVGYLVAVMTLSKTLYRTIADEVHHLEKYLVSGDFDQLLTRPLPVLLALMPQSFRIMIGEVMQGGFILCWSLAGMLKAGSIGWPTVWWTPFIILTGAIILFSIGLATATIGFWTTRISELQTFTEDAARSAAQYPLAIYPKWLASFLLYAIPVGFVNYLPSLYLVKGELGAWVLAVTTAMAVVCLAAALRFWQFGITKYQSTGS</sequence>
<keyword evidence="1" id="KW-0472">Membrane</keyword>
<evidence type="ECO:0000256" key="1">
    <source>
        <dbReference type="SAM" id="Phobius"/>
    </source>
</evidence>
<dbReference type="AlphaFoldDB" id="A0A920CH35"/>
<evidence type="ECO:0000313" key="2">
    <source>
        <dbReference type="EMBL" id="GIO39986.1"/>
    </source>
</evidence>